<feature type="domain" description="Kinesin motor" evidence="9">
    <location>
        <begin position="16"/>
        <end position="340"/>
    </location>
</feature>
<organism evidence="10 11">
    <name type="scientific">Tegillarca granosa</name>
    <name type="common">Malaysian cockle</name>
    <name type="synonym">Anadara granosa</name>
    <dbReference type="NCBI Taxonomy" id="220873"/>
    <lineage>
        <taxon>Eukaryota</taxon>
        <taxon>Metazoa</taxon>
        <taxon>Spiralia</taxon>
        <taxon>Lophotrochozoa</taxon>
        <taxon>Mollusca</taxon>
        <taxon>Bivalvia</taxon>
        <taxon>Autobranchia</taxon>
        <taxon>Pteriomorphia</taxon>
        <taxon>Arcoida</taxon>
        <taxon>Arcoidea</taxon>
        <taxon>Arcidae</taxon>
        <taxon>Tegillarca</taxon>
    </lineage>
</organism>
<evidence type="ECO:0000313" key="11">
    <source>
        <dbReference type="Proteomes" id="UP001217089"/>
    </source>
</evidence>
<name>A0ABQ9EQB6_TEGGR</name>
<dbReference type="PROSITE" id="PS50067">
    <property type="entry name" value="KINESIN_MOTOR_2"/>
    <property type="match status" value="1"/>
</dbReference>
<evidence type="ECO:0000256" key="8">
    <source>
        <dbReference type="SAM" id="Coils"/>
    </source>
</evidence>
<dbReference type="InterPro" id="IPR036961">
    <property type="entry name" value="Kinesin_motor_dom_sf"/>
</dbReference>
<feature type="coiled-coil region" evidence="8">
    <location>
        <begin position="382"/>
        <end position="416"/>
    </location>
</feature>
<evidence type="ECO:0000256" key="7">
    <source>
        <dbReference type="PROSITE-ProRule" id="PRU00283"/>
    </source>
</evidence>
<feature type="binding site" evidence="7">
    <location>
        <begin position="90"/>
        <end position="97"/>
    </location>
    <ligand>
        <name>ATP</name>
        <dbReference type="ChEBI" id="CHEBI:30616"/>
    </ligand>
</feature>
<feature type="coiled-coil region" evidence="8">
    <location>
        <begin position="463"/>
        <end position="497"/>
    </location>
</feature>
<evidence type="ECO:0000256" key="1">
    <source>
        <dbReference type="ARBA" id="ARBA00004245"/>
    </source>
</evidence>
<evidence type="ECO:0000256" key="4">
    <source>
        <dbReference type="ARBA" id="ARBA00022840"/>
    </source>
</evidence>
<dbReference type="InterPro" id="IPR029329">
    <property type="entry name" value="DUF4472"/>
</dbReference>
<keyword evidence="11" id="KW-1185">Reference proteome</keyword>
<comment type="caution">
    <text evidence="10">The sequence shown here is derived from an EMBL/GenBank/DDBJ whole genome shotgun (WGS) entry which is preliminary data.</text>
</comment>
<keyword evidence="6" id="KW-0206">Cytoskeleton</keyword>
<keyword evidence="3 7" id="KW-0547">Nucleotide-binding</keyword>
<evidence type="ECO:0000313" key="10">
    <source>
        <dbReference type="EMBL" id="KAJ8306101.1"/>
    </source>
</evidence>
<proteinExistence type="inferred from homology"/>
<accession>A0ABQ9EQB6</accession>
<evidence type="ECO:0000259" key="9">
    <source>
        <dbReference type="PROSITE" id="PS50067"/>
    </source>
</evidence>
<evidence type="ECO:0000256" key="3">
    <source>
        <dbReference type="ARBA" id="ARBA00022741"/>
    </source>
</evidence>
<protein>
    <recommendedName>
        <fullName evidence="9">Kinesin motor domain-containing protein</fullName>
    </recommendedName>
</protein>
<reference evidence="10 11" key="1">
    <citation type="submission" date="2022-12" db="EMBL/GenBank/DDBJ databases">
        <title>Chromosome-level genome of Tegillarca granosa.</title>
        <authorList>
            <person name="Kim J."/>
        </authorList>
    </citation>
    <scope>NUCLEOTIDE SEQUENCE [LARGE SCALE GENOMIC DNA]</scope>
    <source>
        <strain evidence="10">Teg-2019</strain>
        <tissue evidence="10">Adductor muscle</tissue>
    </source>
</reference>
<sequence length="512" mass="57917">MFIFSNNVNIRSCKMNVDVIGRIRPPIRAEGKENLVVEGQRVAAQTTGPFLNFTTLHRKDASNYDVFKHSMENLLELYLAGFNVCLFVMGESEAGKTYTIAGESTNKSGIVPMVFDYLFTKLNEERYMSDTKVRRQNPTVSLEMMEVYNELIKDLLKVPGGGSAAYLELTDSAEKGVHAKNGSNILLRDANDANSVFRQGLARRTEASTDFGPAQNNAATIIHIDLQMIVGDNPHSNRSRFTVVELPGLEKLSDDPSQLRQKEGPVLSKGLISLNSVVTSLASNPYPDRVINYSDSKLTQLLKDELGGNCKTRALLCLKPQTDPHILSSILTFCTRVSQIKNYPILNDSYAQNLITQYRARLLDLQQQSGVGPVPMSKVTNLNDVKDTIRELETENLRLKDENERLRTRLENMQTKFGSLANTKTDLSQQLLMTEEEKLKVSQSLVEMQIENNKIREDAEATKFELTNKILMLENSLMEAENERDKHIKNVKNTKKDYKKWRKIEKIWQTSI</sequence>
<dbReference type="PANTHER" id="PTHR47969:SF15">
    <property type="entry name" value="CHROMOSOME-ASSOCIATED KINESIN KIF4A-RELATED"/>
    <property type="match status" value="1"/>
</dbReference>
<dbReference type="PANTHER" id="PTHR47969">
    <property type="entry name" value="CHROMOSOME-ASSOCIATED KINESIN KIF4A-RELATED"/>
    <property type="match status" value="1"/>
</dbReference>
<dbReference type="PRINTS" id="PR00380">
    <property type="entry name" value="KINESINHEAVY"/>
</dbReference>
<comment type="subcellular location">
    <subcellularLocation>
        <location evidence="1">Cytoplasm</location>
        <location evidence="1">Cytoskeleton</location>
    </subcellularLocation>
</comment>
<evidence type="ECO:0000256" key="6">
    <source>
        <dbReference type="ARBA" id="ARBA00023212"/>
    </source>
</evidence>
<keyword evidence="2" id="KW-0963">Cytoplasm</keyword>
<evidence type="ECO:0000256" key="5">
    <source>
        <dbReference type="ARBA" id="ARBA00023054"/>
    </source>
</evidence>
<keyword evidence="5 8" id="KW-0175">Coiled coil</keyword>
<gene>
    <name evidence="10" type="ORF">KUTeg_016646</name>
</gene>
<dbReference type="InterPro" id="IPR027640">
    <property type="entry name" value="Kinesin-like_fam"/>
</dbReference>
<keyword evidence="4 7" id="KW-0067">ATP-binding</keyword>
<keyword evidence="7" id="KW-0505">Motor protein</keyword>
<dbReference type="EMBL" id="JARBDR010000813">
    <property type="protein sequence ID" value="KAJ8306101.1"/>
    <property type="molecule type" value="Genomic_DNA"/>
</dbReference>
<dbReference type="Pfam" id="PF14739">
    <property type="entry name" value="DUF4472"/>
    <property type="match status" value="1"/>
</dbReference>
<dbReference type="InterPro" id="IPR001752">
    <property type="entry name" value="Kinesin_motor_dom"/>
</dbReference>
<dbReference type="Pfam" id="PF00225">
    <property type="entry name" value="Kinesin"/>
    <property type="match status" value="1"/>
</dbReference>
<dbReference type="InterPro" id="IPR027417">
    <property type="entry name" value="P-loop_NTPase"/>
</dbReference>
<comment type="similarity">
    <text evidence="7">Belongs to the TRAFAC class myosin-kinesin ATPase superfamily. Kinesin family.</text>
</comment>
<dbReference type="SMART" id="SM00129">
    <property type="entry name" value="KISc"/>
    <property type="match status" value="1"/>
</dbReference>
<dbReference type="SUPFAM" id="SSF52540">
    <property type="entry name" value="P-loop containing nucleoside triphosphate hydrolases"/>
    <property type="match status" value="1"/>
</dbReference>
<evidence type="ECO:0000256" key="2">
    <source>
        <dbReference type="ARBA" id="ARBA00022490"/>
    </source>
</evidence>
<dbReference type="Gene3D" id="3.40.850.10">
    <property type="entry name" value="Kinesin motor domain"/>
    <property type="match status" value="1"/>
</dbReference>
<dbReference type="Proteomes" id="UP001217089">
    <property type="component" value="Unassembled WGS sequence"/>
</dbReference>